<gene>
    <name evidence="1" type="ORF">SVUK_LOCUS11873</name>
</gene>
<dbReference type="EMBL" id="UYYB01097924">
    <property type="protein sequence ID" value="VDM76875.1"/>
    <property type="molecule type" value="Genomic_DNA"/>
</dbReference>
<dbReference type="AlphaFoldDB" id="A0A3P7L2A9"/>
<evidence type="ECO:0000313" key="2">
    <source>
        <dbReference type="Proteomes" id="UP000270094"/>
    </source>
</evidence>
<sequence>MNRKTPSLELKLERYDMMSDNVVWNDHSILKLPQVGCLFNTESHQRRSIMGVMGADRPLAGHHTSPWTDSSCHDAMDVFRKKSLGLSDMNVIRSWIEIDLFKHKFILNDFHDSDELSSVICYQA</sequence>
<organism evidence="1 2">
    <name type="scientific">Strongylus vulgaris</name>
    <name type="common">Blood worm</name>
    <dbReference type="NCBI Taxonomy" id="40348"/>
    <lineage>
        <taxon>Eukaryota</taxon>
        <taxon>Metazoa</taxon>
        <taxon>Ecdysozoa</taxon>
        <taxon>Nematoda</taxon>
        <taxon>Chromadorea</taxon>
        <taxon>Rhabditida</taxon>
        <taxon>Rhabditina</taxon>
        <taxon>Rhabditomorpha</taxon>
        <taxon>Strongyloidea</taxon>
        <taxon>Strongylidae</taxon>
        <taxon>Strongylus</taxon>
    </lineage>
</organism>
<protein>
    <submittedName>
        <fullName evidence="1">Uncharacterized protein</fullName>
    </submittedName>
</protein>
<reference evidence="1 2" key="1">
    <citation type="submission" date="2018-11" db="EMBL/GenBank/DDBJ databases">
        <authorList>
            <consortium name="Pathogen Informatics"/>
        </authorList>
    </citation>
    <scope>NUCLEOTIDE SEQUENCE [LARGE SCALE GENOMIC DNA]</scope>
</reference>
<dbReference type="Proteomes" id="UP000270094">
    <property type="component" value="Unassembled WGS sequence"/>
</dbReference>
<keyword evidence="2" id="KW-1185">Reference proteome</keyword>
<evidence type="ECO:0000313" key="1">
    <source>
        <dbReference type="EMBL" id="VDM76875.1"/>
    </source>
</evidence>
<proteinExistence type="predicted"/>
<accession>A0A3P7L2A9</accession>
<name>A0A3P7L2A9_STRVU</name>